<evidence type="ECO:0000313" key="2">
    <source>
        <dbReference type="Proteomes" id="UP001186974"/>
    </source>
</evidence>
<name>A0ACC3CWL8_9PEZI</name>
<evidence type="ECO:0000313" key="1">
    <source>
        <dbReference type="EMBL" id="KAK3045431.1"/>
    </source>
</evidence>
<proteinExistence type="predicted"/>
<organism evidence="1 2">
    <name type="scientific">Coniosporium uncinatum</name>
    <dbReference type="NCBI Taxonomy" id="93489"/>
    <lineage>
        <taxon>Eukaryota</taxon>
        <taxon>Fungi</taxon>
        <taxon>Dikarya</taxon>
        <taxon>Ascomycota</taxon>
        <taxon>Pezizomycotina</taxon>
        <taxon>Dothideomycetes</taxon>
        <taxon>Dothideomycetes incertae sedis</taxon>
        <taxon>Coniosporium</taxon>
    </lineage>
</organism>
<comment type="caution">
    <text evidence="1">The sequence shown here is derived from an EMBL/GenBank/DDBJ whole genome shotgun (WGS) entry which is preliminary data.</text>
</comment>
<dbReference type="Proteomes" id="UP001186974">
    <property type="component" value="Unassembled WGS sequence"/>
</dbReference>
<protein>
    <submittedName>
        <fullName evidence="1">Uncharacterized protein</fullName>
    </submittedName>
</protein>
<accession>A0ACC3CWL8</accession>
<dbReference type="EMBL" id="JAWDJW010010660">
    <property type="protein sequence ID" value="KAK3045431.1"/>
    <property type="molecule type" value="Genomic_DNA"/>
</dbReference>
<sequence length="413" mass="47213">MQNLREHIVPGVVNATKGFALPPEQSLGPGQYVGPPPAFTNDNPSLAIPYPYGYRQNSYVKFTTSNTGEIVASNLSKARTYKIPSMTFDDEKVPTARPPELLAEEHLEAGWQHAIKELRALLEERPIATKRMIRNTFNAKKIRDYHLKAAFAYCGYVFTKGPWRDAIVKYGLDPRKDPKYRKYQILMFKLNESGATWLNNKSYWKKTAQHVQPGVLGTDDHTFNGKTIGVIEGKQWQLCDISDPLIRRILDTPNLRPNCDLSDGWYLNGTCAKASVIMKDKLMRIKDPDKEPLPDSFYEFILTLPEDITEESRHEYYQGRGYKEMQDPHMAYLCNTVRTFALQEVRFDSRAQHVVRQIREGTTRGTEPPRPYGEEQEREMMADALGGMDDDDGEESDDDEELEADNDNGMDQS</sequence>
<gene>
    <name evidence="1" type="ORF">LTS18_013822</name>
</gene>
<keyword evidence="2" id="KW-1185">Reference proteome</keyword>
<reference evidence="1" key="1">
    <citation type="submission" date="2024-09" db="EMBL/GenBank/DDBJ databases">
        <title>Black Yeasts Isolated from many extreme environments.</title>
        <authorList>
            <person name="Coleine C."/>
            <person name="Stajich J.E."/>
            <person name="Selbmann L."/>
        </authorList>
    </citation>
    <scope>NUCLEOTIDE SEQUENCE</scope>
    <source>
        <strain evidence="1">CCFEE 5737</strain>
    </source>
</reference>